<feature type="non-terminal residue" evidence="1">
    <location>
        <position position="1"/>
    </location>
</feature>
<protein>
    <submittedName>
        <fullName evidence="1">Uncharacterized protein</fullName>
    </submittedName>
</protein>
<proteinExistence type="predicted"/>
<gene>
    <name evidence="1" type="ORF">LCGC14_3059480</name>
</gene>
<accession>A0A0F8ZA56</accession>
<organism evidence="1">
    <name type="scientific">marine sediment metagenome</name>
    <dbReference type="NCBI Taxonomy" id="412755"/>
    <lineage>
        <taxon>unclassified sequences</taxon>
        <taxon>metagenomes</taxon>
        <taxon>ecological metagenomes</taxon>
    </lineage>
</organism>
<feature type="non-terminal residue" evidence="1">
    <location>
        <position position="353"/>
    </location>
</feature>
<name>A0A0F8ZA56_9ZZZZ</name>
<sequence length="353" mass="37452">ALVNQNHNDYAFDASGEGHLQDIEHRLRQEPAVWDSGTALTLKNAAGAELTTTNSSTAVELVVAHGHVFQIHRQSFPAFDMYVEATDDAHIVNQPTDSGGAFVTTEDLVTDIIRYVDGTSAGVAIGTNKYFNLVVWGVQNRDGEPSHLMINLPTSQYTKSADAVSDIDGTSIFEIPSAFKGVGFLIARLTFRLIGGAQWTYIAQEDLRGKFPDIIAGVGITTTDHALLANLAFVDAGHTGFQAQGDVLDDLNTLGAVGANSEFLVGTGAGTLAWENAATARTSLGVGTGDSPTFAGTTIFSPTPILVFKDSNNTGDASVGFLEWRDSDNTRLGFFGNSSSGNDDLLWKNESSG</sequence>
<dbReference type="AlphaFoldDB" id="A0A0F8ZA56"/>
<reference evidence="1" key="1">
    <citation type="journal article" date="2015" name="Nature">
        <title>Complex archaea that bridge the gap between prokaryotes and eukaryotes.</title>
        <authorList>
            <person name="Spang A."/>
            <person name="Saw J.H."/>
            <person name="Jorgensen S.L."/>
            <person name="Zaremba-Niedzwiedzka K."/>
            <person name="Martijn J."/>
            <person name="Lind A.E."/>
            <person name="van Eijk R."/>
            <person name="Schleper C."/>
            <person name="Guy L."/>
            <person name="Ettema T.J."/>
        </authorList>
    </citation>
    <scope>NUCLEOTIDE SEQUENCE</scope>
</reference>
<dbReference type="EMBL" id="LAZR01064739">
    <property type="protein sequence ID" value="KKK56941.1"/>
    <property type="molecule type" value="Genomic_DNA"/>
</dbReference>
<evidence type="ECO:0000313" key="1">
    <source>
        <dbReference type="EMBL" id="KKK56941.1"/>
    </source>
</evidence>
<comment type="caution">
    <text evidence="1">The sequence shown here is derived from an EMBL/GenBank/DDBJ whole genome shotgun (WGS) entry which is preliminary data.</text>
</comment>